<dbReference type="RefSeq" id="WP_152188876.1">
    <property type="nucleotide sequence ID" value="NZ_WFKJ01000009.1"/>
</dbReference>
<proteinExistence type="predicted"/>
<evidence type="ECO:0000313" key="3">
    <source>
        <dbReference type="Proteomes" id="UP000461010"/>
    </source>
</evidence>
<dbReference type="EMBL" id="WFKJ01000009">
    <property type="protein sequence ID" value="KAB7892068.1"/>
    <property type="molecule type" value="Genomic_DNA"/>
</dbReference>
<keyword evidence="3" id="KW-1185">Reference proteome</keyword>
<evidence type="ECO:0000313" key="2">
    <source>
        <dbReference type="EMBL" id="KAB7892068.1"/>
    </source>
</evidence>
<dbReference type="Proteomes" id="UP000472839">
    <property type="component" value="Unassembled WGS sequence"/>
</dbReference>
<gene>
    <name evidence="2" type="ORF">GBG18_04750</name>
    <name evidence="1" type="ORF">GBG19_09345</name>
</gene>
<organism evidence="1 4">
    <name type="scientific">Poseidonibacter ostreae</name>
    <dbReference type="NCBI Taxonomy" id="2654171"/>
    <lineage>
        <taxon>Bacteria</taxon>
        <taxon>Pseudomonadati</taxon>
        <taxon>Campylobacterota</taxon>
        <taxon>Epsilonproteobacteria</taxon>
        <taxon>Campylobacterales</taxon>
        <taxon>Arcobacteraceae</taxon>
        <taxon>Poseidonibacter</taxon>
    </lineage>
</organism>
<dbReference type="Proteomes" id="UP000461010">
    <property type="component" value="Unassembled WGS sequence"/>
</dbReference>
<dbReference type="EMBL" id="WFKK01000026">
    <property type="protein sequence ID" value="KAB7888157.1"/>
    <property type="molecule type" value="Genomic_DNA"/>
</dbReference>
<evidence type="ECO:0000313" key="4">
    <source>
        <dbReference type="Proteomes" id="UP000472839"/>
    </source>
</evidence>
<reference evidence="3 4" key="1">
    <citation type="submission" date="2019-10" db="EMBL/GenBank/DDBJ databases">
        <title>Poseidonibacter ostreae sp. nov., isolated from the gut of the Ostrea denselamellosa.</title>
        <authorList>
            <person name="Choi A."/>
        </authorList>
    </citation>
    <scope>NUCLEOTIDE SEQUENCE [LARGE SCALE GENOMIC DNA]</scope>
    <source>
        <strain evidence="1 4">SJOD-M-33</strain>
        <strain evidence="2 3">SJOD-M-5</strain>
    </source>
</reference>
<accession>A0A6L4WRV4</accession>
<sequence length="90" mass="10338">MENIKEELKNVIVDVMLPESEGYLEDLNTAIKDETASADDLVAKKDIEAFISELKTIIEVVEEDKLSDEEAENIYEKIITMLNEHEDEEH</sequence>
<comment type="caution">
    <text evidence="1">The sequence shown here is derived from an EMBL/GenBank/DDBJ whole genome shotgun (WGS) entry which is preliminary data.</text>
</comment>
<dbReference type="AlphaFoldDB" id="A0A6L4WRV4"/>
<name>A0A6L4WRV4_9BACT</name>
<evidence type="ECO:0000313" key="1">
    <source>
        <dbReference type="EMBL" id="KAB7888157.1"/>
    </source>
</evidence>
<protein>
    <submittedName>
        <fullName evidence="1">DNA repair protein Rad50</fullName>
    </submittedName>
</protein>